<dbReference type="Gene3D" id="3.30.70.360">
    <property type="match status" value="1"/>
</dbReference>
<dbReference type="InterPro" id="IPR017145">
    <property type="entry name" value="Aminobenzoyl-glu_utiliz_pB"/>
</dbReference>
<dbReference type="PIRSF" id="PIRSF037227">
    <property type="entry name" value="Aminobenzoyl-glu_utiliz_pB"/>
    <property type="match status" value="1"/>
</dbReference>
<dbReference type="SUPFAM" id="SSF55031">
    <property type="entry name" value="Bacterial exopeptidase dimerisation domain"/>
    <property type="match status" value="1"/>
</dbReference>
<accession>A0A212K664</accession>
<organism evidence="1">
    <name type="scientific">uncultured delta proteobacterium</name>
    <dbReference type="NCBI Taxonomy" id="34034"/>
    <lineage>
        <taxon>Bacteria</taxon>
        <taxon>Deltaproteobacteria</taxon>
        <taxon>environmental samples</taxon>
    </lineage>
</organism>
<dbReference type="AlphaFoldDB" id="A0A212K664"/>
<proteinExistence type="predicted"/>
<keyword evidence="1" id="KW-0378">Hydrolase</keyword>
<dbReference type="InterPro" id="IPR002933">
    <property type="entry name" value="Peptidase_M20"/>
</dbReference>
<dbReference type="PANTHER" id="PTHR30575">
    <property type="entry name" value="PEPTIDASE M20"/>
    <property type="match status" value="1"/>
</dbReference>
<dbReference type="GO" id="GO:0005737">
    <property type="term" value="C:cytoplasm"/>
    <property type="evidence" value="ECO:0007669"/>
    <property type="project" value="TreeGrafter"/>
</dbReference>
<sequence>MDVAAIKKFIVDWIEANKAEFDACSQFLFDNPELGMQEFEAVKLFTAMGERHGFTVETGVAGMPTAFVATYGSGKPVLGFNIEYDCLPGLSQKVTEQKDPVIEGAPGHGCGHCLIGVGGMQAGIALRYAMEKFGFTGTVKLFGTPAEEICIGKPFMARAGLFDGVDAFLDWHPWFNKSFVHRGTNAYFNKYYHFKGKTSHGNAPWNGRSSLDAGMLMGHAVELLREHIVPGTEAAANTINYTFSNVGPEFPSVVPDRSSMWFVGRFTSTEVMADVMERIDNCAKGAALATGTTVETELVTAIHENLPNKVLGEVVHENFLALGPMPLTEAEQNFAKALQKNAGNDPVGVVQDYLPPAEFDAPVTDVSEYSWFAPLATLWTAVMPGPALHHWVFTAAAGSTIGKKAYNYAAKFLATSAVDLIAKPEVLAKAKEEHTERLKGRVYKSLLPADLMPPLDANKATMAKYKK</sequence>
<dbReference type="Gene3D" id="3.40.630.10">
    <property type="entry name" value="Zn peptidases"/>
    <property type="match status" value="1"/>
</dbReference>
<protein>
    <submittedName>
        <fullName evidence="1">Amidohydrolase</fullName>
    </submittedName>
</protein>
<dbReference type="EMBL" id="FLUQ01000003">
    <property type="protein sequence ID" value="SBW07132.1"/>
    <property type="molecule type" value="Genomic_DNA"/>
</dbReference>
<dbReference type="InterPro" id="IPR017439">
    <property type="entry name" value="Amidohydrolase"/>
</dbReference>
<evidence type="ECO:0000313" key="1">
    <source>
        <dbReference type="EMBL" id="SBW07132.1"/>
    </source>
</evidence>
<dbReference type="GO" id="GO:0016805">
    <property type="term" value="F:dipeptidase activity"/>
    <property type="evidence" value="ECO:0007669"/>
    <property type="project" value="TreeGrafter"/>
</dbReference>
<dbReference type="GO" id="GO:0071713">
    <property type="term" value="F:para-aminobenzoyl-glutamate hydrolase activity"/>
    <property type="evidence" value="ECO:0007669"/>
    <property type="project" value="TreeGrafter"/>
</dbReference>
<dbReference type="Pfam" id="PF01546">
    <property type="entry name" value="Peptidase_M20"/>
    <property type="match status" value="1"/>
</dbReference>
<dbReference type="InterPro" id="IPR052030">
    <property type="entry name" value="Peptidase_M20/M20A_hydrolases"/>
</dbReference>
<reference evidence="1" key="1">
    <citation type="submission" date="2016-04" db="EMBL/GenBank/DDBJ databases">
        <authorList>
            <person name="Evans L.H."/>
            <person name="Alamgir A."/>
            <person name="Owens N."/>
            <person name="Weber N.D."/>
            <person name="Virtaneva K."/>
            <person name="Barbian K."/>
            <person name="Babar A."/>
            <person name="Rosenke K."/>
        </authorList>
    </citation>
    <scope>NUCLEOTIDE SEQUENCE</scope>
    <source>
        <strain evidence="1">86</strain>
    </source>
</reference>
<dbReference type="GO" id="GO:0046657">
    <property type="term" value="P:folic acid catabolic process"/>
    <property type="evidence" value="ECO:0007669"/>
    <property type="project" value="TreeGrafter"/>
</dbReference>
<dbReference type="NCBIfam" id="TIGR01891">
    <property type="entry name" value="amidohydrolases"/>
    <property type="match status" value="1"/>
</dbReference>
<name>A0A212K664_9DELT</name>
<dbReference type="PANTHER" id="PTHR30575:SF0">
    <property type="entry name" value="XAA-ARG DIPEPTIDASE"/>
    <property type="match status" value="1"/>
</dbReference>
<dbReference type="SUPFAM" id="SSF53187">
    <property type="entry name" value="Zn-dependent exopeptidases"/>
    <property type="match status" value="1"/>
</dbReference>
<dbReference type="InterPro" id="IPR036264">
    <property type="entry name" value="Bact_exopeptidase_dim_dom"/>
</dbReference>
<gene>
    <name evidence="1" type="ORF">KL86DPRO_30003</name>
</gene>